<comment type="caution">
    <text evidence="1">The sequence shown here is derived from an EMBL/GenBank/DDBJ whole genome shotgun (WGS) entry which is preliminary data.</text>
</comment>
<sequence>MEREKRIMLACPPTNINEMLAGMGVPEFVPTVEHTLTQCADCGTDMWVGPNQRAAAMRAPRATLVLYMACALIEQQKRGGGPVGHLGGVGGRPRLPS</sequence>
<protein>
    <submittedName>
        <fullName evidence="1">Uncharacterized protein</fullName>
    </submittedName>
</protein>
<name>A0ABW3A440_9ACTN</name>
<evidence type="ECO:0000313" key="2">
    <source>
        <dbReference type="Proteomes" id="UP001597053"/>
    </source>
</evidence>
<gene>
    <name evidence="1" type="ORF">ACFQZ8_17440</name>
</gene>
<accession>A0ABW3A440</accession>
<reference evidence="2" key="1">
    <citation type="journal article" date="2019" name="Int. J. Syst. Evol. Microbiol.">
        <title>The Global Catalogue of Microorganisms (GCM) 10K type strain sequencing project: providing services to taxonomists for standard genome sequencing and annotation.</title>
        <authorList>
            <consortium name="The Broad Institute Genomics Platform"/>
            <consortium name="The Broad Institute Genome Sequencing Center for Infectious Disease"/>
            <person name="Wu L."/>
            <person name="Ma J."/>
        </authorList>
    </citation>
    <scope>NUCLEOTIDE SEQUENCE [LARGE SCALE GENOMIC DNA]</scope>
    <source>
        <strain evidence="2">JCM 32148</strain>
    </source>
</reference>
<evidence type="ECO:0000313" key="1">
    <source>
        <dbReference type="EMBL" id="MFD0785692.1"/>
    </source>
</evidence>
<organism evidence="1 2">
    <name type="scientific">Micromonospora azadirachtae</name>
    <dbReference type="NCBI Taxonomy" id="1970735"/>
    <lineage>
        <taxon>Bacteria</taxon>
        <taxon>Bacillati</taxon>
        <taxon>Actinomycetota</taxon>
        <taxon>Actinomycetes</taxon>
        <taxon>Micromonosporales</taxon>
        <taxon>Micromonosporaceae</taxon>
        <taxon>Micromonospora</taxon>
    </lineage>
</organism>
<dbReference type="EMBL" id="JBHTHM010000945">
    <property type="protein sequence ID" value="MFD0785692.1"/>
    <property type="molecule type" value="Genomic_DNA"/>
</dbReference>
<dbReference type="Proteomes" id="UP001597053">
    <property type="component" value="Unassembled WGS sequence"/>
</dbReference>
<proteinExistence type="predicted"/>
<keyword evidence="2" id="KW-1185">Reference proteome</keyword>